<dbReference type="Gene3D" id="3.30.2000.30">
    <property type="match status" value="1"/>
</dbReference>
<reference evidence="1 2" key="1">
    <citation type="submission" date="2019-09" db="EMBL/GenBank/DDBJ databases">
        <authorList>
            <person name="Kevbrin V."/>
            <person name="Grouzdev D.S."/>
        </authorList>
    </citation>
    <scope>NUCLEOTIDE SEQUENCE [LARGE SCALE GENOMIC DNA]</scope>
    <source>
        <strain evidence="1 2">G-192</strain>
    </source>
</reference>
<dbReference type="InterPro" id="IPR021508">
    <property type="entry name" value="Gp17-like"/>
</dbReference>
<dbReference type="Pfam" id="PF11367">
    <property type="entry name" value="Tail_completion_gp17"/>
    <property type="match status" value="1"/>
</dbReference>
<proteinExistence type="predicted"/>
<dbReference type="RefSeq" id="WP_150022301.1">
    <property type="nucleotide sequence ID" value="NZ_VWOJ01000001.1"/>
</dbReference>
<name>A0A5M6ZKC8_9PROT</name>
<gene>
    <name evidence="1" type="ORF">F1654_04625</name>
</gene>
<dbReference type="Proteomes" id="UP000325122">
    <property type="component" value="Unassembled WGS sequence"/>
</dbReference>
<keyword evidence="2" id="KW-1185">Reference proteome</keyword>
<evidence type="ECO:0000313" key="1">
    <source>
        <dbReference type="EMBL" id="KAA5805269.1"/>
    </source>
</evidence>
<evidence type="ECO:0000313" key="2">
    <source>
        <dbReference type="Proteomes" id="UP000325122"/>
    </source>
</evidence>
<dbReference type="EMBL" id="VWOJ01000001">
    <property type="protein sequence ID" value="KAA5805269.1"/>
    <property type="molecule type" value="Genomic_DNA"/>
</dbReference>
<protein>
    <submittedName>
        <fullName evidence="1">DUF3168 domain-containing protein</fullName>
    </submittedName>
</protein>
<dbReference type="InterPro" id="IPR053745">
    <property type="entry name" value="Viral_Tail_Comp_sf"/>
</dbReference>
<sequence length="133" mass="13812">MSAETAFAEAVLARLKADSSVSAVLGGRVHAIAPGGTAYPFAQLGRAASTPAGGAGADLIDHRLTVQIYARRDDADRLAGALAAIRAALHNAPLALDPPHRCVLCQVVYTDRFATSDARIVQGLVRLRALLEG</sequence>
<accession>A0A5M6ZKC8</accession>
<comment type="caution">
    <text evidence="1">The sequence shown here is derived from an EMBL/GenBank/DDBJ whole genome shotgun (WGS) entry which is preliminary data.</text>
</comment>
<dbReference type="AlphaFoldDB" id="A0A5M6ZKC8"/>
<organism evidence="1 2">
    <name type="scientific">Alkalicaulis satelles</name>
    <dbReference type="NCBI Taxonomy" id="2609175"/>
    <lineage>
        <taxon>Bacteria</taxon>
        <taxon>Pseudomonadati</taxon>
        <taxon>Pseudomonadota</taxon>
        <taxon>Alphaproteobacteria</taxon>
        <taxon>Maricaulales</taxon>
        <taxon>Maricaulaceae</taxon>
        <taxon>Alkalicaulis</taxon>
    </lineage>
</organism>